<dbReference type="EMBL" id="GL945429">
    <property type="protein sequence ID" value="EGO30057.1"/>
    <property type="molecule type" value="Genomic_DNA"/>
</dbReference>
<feature type="compositionally biased region" description="Polar residues" evidence="1">
    <location>
        <begin position="55"/>
        <end position="70"/>
    </location>
</feature>
<sequence length="223" mass="25031">MTEYDYSPAAYERYMATHNRVSNWVSNTTQHAHKYSNPFVPSPFLSSRPLHDQASDVSTYRPTPIRSTTLPHRDPSDQPFSRPSRSRSYSQDDQKPRHRSRSHSRSSSNQKEVLYTVPPLPKPRGGRRSDSVPVVYRTYDASSGGPIYLPPPRPGQTYFVVPPPGGRVEFAQQSPQSTLKSKQQPFLKRLLGSIIPSNNGSSAKSSGKGNNGSGRRSKRRLTY</sequence>
<evidence type="ECO:0000256" key="1">
    <source>
        <dbReference type="SAM" id="MobiDB-lite"/>
    </source>
</evidence>
<name>F8NJK7_SERL9</name>
<evidence type="ECO:0000313" key="2">
    <source>
        <dbReference type="EMBL" id="EGO30057.1"/>
    </source>
</evidence>
<feature type="compositionally biased region" description="Low complexity" evidence="1">
    <location>
        <begin position="77"/>
        <end position="89"/>
    </location>
</feature>
<proteinExistence type="predicted"/>
<dbReference type="AlphaFoldDB" id="F8NJK7"/>
<gene>
    <name evidence="2" type="ORF">SERLADRAFT_458551</name>
</gene>
<accession>F8NJK7</accession>
<organism>
    <name type="scientific">Serpula lacrymans var. lacrymans (strain S7.9)</name>
    <name type="common">Dry rot fungus</name>
    <dbReference type="NCBI Taxonomy" id="578457"/>
    <lineage>
        <taxon>Eukaryota</taxon>
        <taxon>Fungi</taxon>
        <taxon>Dikarya</taxon>
        <taxon>Basidiomycota</taxon>
        <taxon>Agaricomycotina</taxon>
        <taxon>Agaricomycetes</taxon>
        <taxon>Agaricomycetidae</taxon>
        <taxon>Boletales</taxon>
        <taxon>Coniophorineae</taxon>
        <taxon>Serpulaceae</taxon>
        <taxon>Serpula</taxon>
    </lineage>
</organism>
<dbReference type="GeneID" id="18817746"/>
<feature type="region of interest" description="Disordered" evidence="1">
    <location>
        <begin position="193"/>
        <end position="223"/>
    </location>
</feature>
<protein>
    <submittedName>
        <fullName evidence="2">Uncharacterized protein</fullName>
    </submittedName>
</protein>
<reference evidence="2" key="1">
    <citation type="submission" date="2011-04" db="EMBL/GenBank/DDBJ databases">
        <title>Evolution of plant cell wall degrading machinery underlies the functional diversity of forest fungi.</title>
        <authorList>
            <consortium name="US DOE Joint Genome Institute (JGI-PGF)"/>
            <person name="Eastwood D.C."/>
            <person name="Floudas D."/>
            <person name="Binder M."/>
            <person name="Majcherczyk A."/>
            <person name="Schneider P."/>
            <person name="Aerts A."/>
            <person name="Asiegbu F.O."/>
            <person name="Baker S.E."/>
            <person name="Barry K."/>
            <person name="Bendiksby M."/>
            <person name="Blumentritt M."/>
            <person name="Coutinho P.M."/>
            <person name="Cullen D."/>
            <person name="Cullen D."/>
            <person name="Gathman A."/>
            <person name="Goodell B."/>
            <person name="Henrissat B."/>
            <person name="Ihrmark K."/>
            <person name="Kauserud H."/>
            <person name="Kohler A."/>
            <person name="LaButti K."/>
            <person name="Lapidus A."/>
            <person name="Lavin J.L."/>
            <person name="Lee Y.-H."/>
            <person name="Lindquist E."/>
            <person name="Lilly W."/>
            <person name="Lucas S."/>
            <person name="Morin E."/>
            <person name="Murat C."/>
            <person name="Oguiza J.A."/>
            <person name="Park J."/>
            <person name="Pisabarro A.G."/>
            <person name="Riley R."/>
            <person name="Rosling A."/>
            <person name="Salamov A."/>
            <person name="Schmidt O."/>
            <person name="Schmutz J."/>
            <person name="Skrede I."/>
            <person name="Stenlid J."/>
            <person name="Wiebenga A."/>
            <person name="Xie X."/>
            <person name="Kues U."/>
            <person name="Hibbett D.S."/>
            <person name="Hoffmeister D."/>
            <person name="Hogberg N."/>
            <person name="Martin F."/>
            <person name="Grigoriev I.V."/>
            <person name="Watkinson S.C."/>
        </authorList>
    </citation>
    <scope>NUCLEOTIDE SEQUENCE</scope>
    <source>
        <strain evidence="2">S7.9</strain>
    </source>
</reference>
<dbReference type="Proteomes" id="UP000008064">
    <property type="component" value="Unassembled WGS sequence"/>
</dbReference>
<dbReference type="KEGG" id="sla:SERLADRAFT_458551"/>
<dbReference type="OrthoDB" id="2976199at2759"/>
<feature type="compositionally biased region" description="Low complexity" evidence="1">
    <location>
        <begin position="197"/>
        <end position="208"/>
    </location>
</feature>
<dbReference type="HOGENOM" id="CLU_1240773_0_0_1"/>
<dbReference type="RefSeq" id="XP_007314299.1">
    <property type="nucleotide sequence ID" value="XM_007314237.1"/>
</dbReference>
<feature type="region of interest" description="Disordered" evidence="1">
    <location>
        <begin position="46"/>
        <end position="133"/>
    </location>
</feature>